<dbReference type="SUPFAM" id="SSF53474">
    <property type="entry name" value="alpha/beta-Hydrolases"/>
    <property type="match status" value="1"/>
</dbReference>
<dbReference type="Gene3D" id="3.40.50.1820">
    <property type="entry name" value="alpha/beta hydrolase"/>
    <property type="match status" value="1"/>
</dbReference>
<dbReference type="AlphaFoldDB" id="A0A6P3FIN0"/>
<evidence type="ECO:0000313" key="3">
    <source>
        <dbReference type="Proteomes" id="UP000515203"/>
    </source>
</evidence>
<dbReference type="InterPro" id="IPR013094">
    <property type="entry name" value="AB_hydrolase_3"/>
</dbReference>
<dbReference type="InterPro" id="IPR050300">
    <property type="entry name" value="GDXG_lipolytic_enzyme"/>
</dbReference>
<dbReference type="InParanoid" id="A0A6P3FIN0"/>
<reference evidence="4" key="1">
    <citation type="submission" date="2025-08" db="UniProtKB">
        <authorList>
            <consortium name="RefSeq"/>
        </authorList>
    </citation>
    <scope>IDENTIFICATION</scope>
</reference>
<dbReference type="PANTHER" id="PTHR48081:SF32">
    <property type="entry name" value="ALPHA_BETA HYDROLASE FOLD-3 DOMAIN-CONTAINING PROTEIN"/>
    <property type="match status" value="1"/>
</dbReference>
<feature type="domain" description="Alpha/beta hydrolase fold-3" evidence="2">
    <location>
        <begin position="116"/>
        <end position="258"/>
    </location>
</feature>
<keyword evidence="1" id="KW-0378">Hydrolase</keyword>
<dbReference type="OrthoDB" id="408631at2759"/>
<gene>
    <name evidence="4" type="primary">LOC101559944</name>
</gene>
<dbReference type="GeneID" id="101559944"/>
<dbReference type="GO" id="GO:0016787">
    <property type="term" value="F:hydrolase activity"/>
    <property type="evidence" value="ECO:0007669"/>
    <property type="project" value="UniProtKB-KW"/>
</dbReference>
<dbReference type="RefSeq" id="XP_004648007.1">
    <property type="nucleotide sequence ID" value="XM_004647950.1"/>
</dbReference>
<keyword evidence="3" id="KW-1185">Reference proteome</keyword>
<dbReference type="InterPro" id="IPR029058">
    <property type="entry name" value="AB_hydrolase_fold"/>
</dbReference>
<sequence length="406" mass="46414">MAVLWLVLPLSLLIFFLGVFVWAVLKHFLTTDVPSTLKHPIKLRILHCAFLYVTTLGDILEKLGICSMPRFVRFLHDRLIIIKKDPKILVTNLYFGTIPVRLFQPSAASCSPRRGVIFYHGGGVMFGSLDSYHSLCSYLARETDSVVLCVGYRKLPDYHYPISYEDCLNATIHFLKGPEAYGVDPLRVVICGESVGAAFVAMATQNLVGRTDLPRIRAQILICSPVQIINLQLPSFQQYKNVPFLTEEMTMNFVCKCMAIDVSWKDAILNGSCIPPDFWRKHRKWLSSDNIPDRLKKEYQEPQVLEAFNESAYLENKQIFDLTPILADDEIISQLPEAFLVSCEYDLLRDHSLLYKKRLEEHGVPVSWYHIEDGFHGCIILFDKKPFHFPCSQNIMNAVVSYIKSL</sequence>
<dbReference type="Pfam" id="PF07859">
    <property type="entry name" value="Abhydrolase_3"/>
    <property type="match status" value="2"/>
</dbReference>
<feature type="domain" description="Alpha/beta hydrolase fold-3" evidence="2">
    <location>
        <begin position="302"/>
        <end position="379"/>
    </location>
</feature>
<evidence type="ECO:0000256" key="1">
    <source>
        <dbReference type="ARBA" id="ARBA00022801"/>
    </source>
</evidence>
<organism evidence="3 4">
    <name type="scientific">Octodon degus</name>
    <name type="common">Degu</name>
    <name type="synonym">Sciurus degus</name>
    <dbReference type="NCBI Taxonomy" id="10160"/>
    <lineage>
        <taxon>Eukaryota</taxon>
        <taxon>Metazoa</taxon>
        <taxon>Chordata</taxon>
        <taxon>Craniata</taxon>
        <taxon>Vertebrata</taxon>
        <taxon>Euteleostomi</taxon>
        <taxon>Mammalia</taxon>
        <taxon>Eutheria</taxon>
        <taxon>Euarchontoglires</taxon>
        <taxon>Glires</taxon>
        <taxon>Rodentia</taxon>
        <taxon>Hystricomorpha</taxon>
        <taxon>Octodontidae</taxon>
        <taxon>Octodon</taxon>
    </lineage>
</organism>
<protein>
    <submittedName>
        <fullName evidence="4">Arylacetamide deacetylase-like 4</fullName>
    </submittedName>
</protein>
<evidence type="ECO:0000259" key="2">
    <source>
        <dbReference type="Pfam" id="PF07859"/>
    </source>
</evidence>
<dbReference type="Proteomes" id="UP000515203">
    <property type="component" value="Unplaced"/>
</dbReference>
<proteinExistence type="predicted"/>
<evidence type="ECO:0000313" key="4">
    <source>
        <dbReference type="RefSeq" id="XP_004648007.1"/>
    </source>
</evidence>
<name>A0A6P3FIN0_OCTDE</name>
<accession>A0A6P3FIN0</accession>
<dbReference type="PANTHER" id="PTHR48081">
    <property type="entry name" value="AB HYDROLASE SUPERFAMILY PROTEIN C4A8.06C"/>
    <property type="match status" value="1"/>
</dbReference>